<dbReference type="EMBL" id="CACVBM020001529">
    <property type="protein sequence ID" value="CAA7053367.1"/>
    <property type="molecule type" value="Genomic_DNA"/>
</dbReference>
<dbReference type="Pfam" id="PF07734">
    <property type="entry name" value="FBA_1"/>
    <property type="match status" value="1"/>
</dbReference>
<dbReference type="Proteomes" id="UP000467841">
    <property type="component" value="Unassembled WGS sequence"/>
</dbReference>
<keyword evidence="3" id="KW-1185">Reference proteome</keyword>
<dbReference type="OrthoDB" id="1416298at2759"/>
<dbReference type="InterPro" id="IPR050796">
    <property type="entry name" value="SCF_F-box_component"/>
</dbReference>
<proteinExistence type="predicted"/>
<dbReference type="NCBIfam" id="TIGR01640">
    <property type="entry name" value="F_box_assoc_1"/>
    <property type="match status" value="1"/>
</dbReference>
<comment type="caution">
    <text evidence="2">The sequence shown here is derived from an EMBL/GenBank/DDBJ whole genome shotgun (WGS) entry which is preliminary data.</text>
</comment>
<feature type="domain" description="F-box associated beta-propeller type 1" evidence="1">
    <location>
        <begin position="2"/>
        <end position="215"/>
    </location>
</feature>
<protein>
    <recommendedName>
        <fullName evidence="1">F-box associated beta-propeller type 1 domain-containing protein</fullName>
    </recommendedName>
</protein>
<evidence type="ECO:0000313" key="3">
    <source>
        <dbReference type="Proteomes" id="UP000467841"/>
    </source>
</evidence>
<sequence length="254" mass="29799">MLAVWNPFLRRVKWINSNPNSKFDRFGFGYDSVSRDNYKILRIRGWLDIKGKLEIDIYEFRSKLWRSVDASLDPCAELWYAPSNALSMDGNMYWIAYRKKDNSKTIASFDFSRETFKDIGCCVPFDEAVLSGFERDRLSLLHYQSGVKIEVWVTNKVTDVVVSWSKYFNVTRPDLPRFVSSPCEFPTYFIDHKTNSIMVWYGHLLLDEYIKCILYTVYKMCDGEIIREQVVPGRRTGPALWAAIRNKCFGPTFF</sequence>
<reference evidence="2" key="1">
    <citation type="submission" date="2020-01" db="EMBL/GenBank/DDBJ databases">
        <authorList>
            <person name="Mishra B."/>
        </authorList>
    </citation>
    <scope>NUCLEOTIDE SEQUENCE [LARGE SCALE GENOMIC DNA]</scope>
</reference>
<gene>
    <name evidence="2" type="ORF">MERR_LOCUS40603</name>
</gene>
<dbReference type="InterPro" id="IPR017451">
    <property type="entry name" value="F-box-assoc_interact_dom"/>
</dbReference>
<name>A0A6D2KN39_9BRAS</name>
<dbReference type="PANTHER" id="PTHR31672:SF13">
    <property type="entry name" value="F-BOX PROTEIN CPR30-LIKE"/>
    <property type="match status" value="1"/>
</dbReference>
<dbReference type="AlphaFoldDB" id="A0A6D2KN39"/>
<dbReference type="PANTHER" id="PTHR31672">
    <property type="entry name" value="BNACNNG10540D PROTEIN"/>
    <property type="match status" value="1"/>
</dbReference>
<accession>A0A6D2KN39</accession>
<evidence type="ECO:0000259" key="1">
    <source>
        <dbReference type="Pfam" id="PF07734"/>
    </source>
</evidence>
<organism evidence="2 3">
    <name type="scientific">Microthlaspi erraticum</name>
    <dbReference type="NCBI Taxonomy" id="1685480"/>
    <lineage>
        <taxon>Eukaryota</taxon>
        <taxon>Viridiplantae</taxon>
        <taxon>Streptophyta</taxon>
        <taxon>Embryophyta</taxon>
        <taxon>Tracheophyta</taxon>
        <taxon>Spermatophyta</taxon>
        <taxon>Magnoliopsida</taxon>
        <taxon>eudicotyledons</taxon>
        <taxon>Gunneridae</taxon>
        <taxon>Pentapetalae</taxon>
        <taxon>rosids</taxon>
        <taxon>malvids</taxon>
        <taxon>Brassicales</taxon>
        <taxon>Brassicaceae</taxon>
        <taxon>Coluteocarpeae</taxon>
        <taxon>Microthlaspi</taxon>
    </lineage>
</organism>
<evidence type="ECO:0000313" key="2">
    <source>
        <dbReference type="EMBL" id="CAA7053367.1"/>
    </source>
</evidence>
<dbReference type="InterPro" id="IPR006527">
    <property type="entry name" value="F-box-assoc_dom_typ1"/>
</dbReference>